<organism evidence="3 4">
    <name type="scientific">Adiantum capillus-veneris</name>
    <name type="common">Maidenhair fern</name>
    <dbReference type="NCBI Taxonomy" id="13818"/>
    <lineage>
        <taxon>Eukaryota</taxon>
        <taxon>Viridiplantae</taxon>
        <taxon>Streptophyta</taxon>
        <taxon>Embryophyta</taxon>
        <taxon>Tracheophyta</taxon>
        <taxon>Polypodiopsida</taxon>
        <taxon>Polypodiidae</taxon>
        <taxon>Polypodiales</taxon>
        <taxon>Pteridineae</taxon>
        <taxon>Pteridaceae</taxon>
        <taxon>Vittarioideae</taxon>
        <taxon>Adiantum</taxon>
    </lineage>
</organism>
<gene>
    <name evidence="3" type="ORF">GOP47_0006783</name>
</gene>
<feature type="signal peptide" evidence="2">
    <location>
        <begin position="1"/>
        <end position="28"/>
    </location>
</feature>
<feature type="chain" id="PRO_5038811567" evidence="2">
    <location>
        <begin position="29"/>
        <end position="299"/>
    </location>
</feature>
<name>A0A9D4V4A2_ADICA</name>
<keyword evidence="4" id="KW-1185">Reference proteome</keyword>
<reference evidence="3" key="1">
    <citation type="submission" date="2021-01" db="EMBL/GenBank/DDBJ databases">
        <title>Adiantum capillus-veneris genome.</title>
        <authorList>
            <person name="Fang Y."/>
            <person name="Liao Q."/>
        </authorList>
    </citation>
    <scope>NUCLEOTIDE SEQUENCE</scope>
    <source>
        <strain evidence="3">H3</strain>
        <tissue evidence="3">Leaf</tissue>
    </source>
</reference>
<comment type="caution">
    <text evidence="3">The sequence shown here is derived from an EMBL/GenBank/DDBJ whole genome shotgun (WGS) entry which is preliminary data.</text>
</comment>
<evidence type="ECO:0000256" key="2">
    <source>
        <dbReference type="SAM" id="SignalP"/>
    </source>
</evidence>
<proteinExistence type="predicted"/>
<sequence length="299" mass="33113">MASLKSQLHVFLPLSFVVFLLCSPTVEAAHRKLNLNKQLPSTNNRVLMSSSTFYNAFDTNNPNAFDATHTNFNHYASSKEGANVNYDKSANRLNDIANSELNANSYTDTRGNNAFRTNSYRNNANQPLDTSNNPQANGAQHSYPTTLGFSSPSSSNTPSPYYDQASLPDAGNGYGKQSFPWNDQQSFHGSQYDAKSFFYSSPSTVDTSLSKEQGLSQSSLNYETSYNPFHQMDELKSNNHAYEFGFKSEKPVTNYDGFFNSPTIHKNEAEVSTAATSSFGQQNFPLGDHDLTYGHVQVP</sequence>
<dbReference type="AlphaFoldDB" id="A0A9D4V4A2"/>
<feature type="compositionally biased region" description="Low complexity" evidence="1">
    <location>
        <begin position="150"/>
        <end position="160"/>
    </location>
</feature>
<accession>A0A9D4V4A2</accession>
<keyword evidence="2" id="KW-0732">Signal</keyword>
<evidence type="ECO:0000256" key="1">
    <source>
        <dbReference type="SAM" id="MobiDB-lite"/>
    </source>
</evidence>
<feature type="compositionally biased region" description="Polar residues" evidence="1">
    <location>
        <begin position="103"/>
        <end position="149"/>
    </location>
</feature>
<dbReference type="OrthoDB" id="1974299at2759"/>
<feature type="region of interest" description="Disordered" evidence="1">
    <location>
        <begin position="103"/>
        <end position="182"/>
    </location>
</feature>
<evidence type="ECO:0000313" key="3">
    <source>
        <dbReference type="EMBL" id="KAI5079112.1"/>
    </source>
</evidence>
<dbReference type="EMBL" id="JABFUD020000006">
    <property type="protein sequence ID" value="KAI5079112.1"/>
    <property type="molecule type" value="Genomic_DNA"/>
</dbReference>
<protein>
    <submittedName>
        <fullName evidence="3">Uncharacterized protein</fullName>
    </submittedName>
</protein>
<evidence type="ECO:0000313" key="4">
    <source>
        <dbReference type="Proteomes" id="UP000886520"/>
    </source>
</evidence>
<dbReference type="Proteomes" id="UP000886520">
    <property type="component" value="Chromosome 6"/>
</dbReference>